<evidence type="ECO:0000259" key="12">
    <source>
        <dbReference type="Pfam" id="PF08533"/>
    </source>
</evidence>
<protein>
    <recommendedName>
        <fullName evidence="3 6">Beta-galactosidase</fullName>
        <shortName evidence="6">Beta-gal</shortName>
        <ecNumber evidence="3 6">3.2.1.23</ecNumber>
    </recommendedName>
</protein>
<dbReference type="SUPFAM" id="SSF52317">
    <property type="entry name" value="Class I glutamine amidotransferase-like"/>
    <property type="match status" value="1"/>
</dbReference>
<sequence>MRDDGRLFYGGDYNPEQWPAEVWRQDVELMRRARVTLVTVGVFAWSRLEPEPGRYTLDWLDEVLDLLHDAGIRVALATPTASPPPWFSLAHPDALPVTADGVRLHHGSRDTYCAAAPAYRAAARRITEVLADRYAHHPALALWHVHNEYGTTCHCPHAEVAFRRWLADRHGDLDTLNDAWTTSFWSQHYTDWAQIGTPRATQYLHNPGQLLDFRRFWSDTLLAAYTDQRDVLRAANPDVPITTNYVLGDWVPVDHARWAREVDLVAIDHYPSAVDLGAEEQTALAADLARGWARHGAPDRAPDWLLMETAPNLIYTAGRMHTKEPGRMLRQSVAHVARGSRGALFFQWRAPRGGAERFHSALVPHAGADSRVYREAVRLGQALDRLAEVRGTVAARVALAWDAASGWALHHPGLPAERLHHHEEVAAAHRALWHAGLACDVAVPGDPLDGYPLLVVPALYLADEATAGWVRDHVHGGGHALVTYLSGVADEHARIHLGGYPGALRDVLGVRVEEFHPLGDDERVALTDGGTGTVWAETVGLTGAQAVTGYAGGVLAGQPAVTRHTYGAGVAWYVSTRPDDATYRRLLTEAATPAGVTPTCPDAPDGVEAVRRGGDAGSWLFLLNHTDRPQTVPATGVDLLTDATVTDAVHLPAGGVAVLREPTG</sequence>
<feature type="active site" description="Proton donor" evidence="7">
    <location>
        <position position="148"/>
    </location>
</feature>
<comment type="caution">
    <text evidence="13">The sequence shown here is derived from an EMBL/GenBank/DDBJ whole genome shotgun (WGS) entry which is preliminary data.</text>
</comment>
<name>A0A136PRJ9_9ACTN</name>
<accession>A0A136PRJ9</accession>
<dbReference type="GO" id="GO:0006012">
    <property type="term" value="P:galactose metabolic process"/>
    <property type="evidence" value="ECO:0007669"/>
    <property type="project" value="InterPro"/>
</dbReference>
<evidence type="ECO:0000256" key="6">
    <source>
        <dbReference type="PIRNR" id="PIRNR001084"/>
    </source>
</evidence>
<feature type="binding site" evidence="8">
    <location>
        <position position="109"/>
    </location>
    <ligand>
        <name>substrate</name>
    </ligand>
</feature>
<dbReference type="InterPro" id="IPR013780">
    <property type="entry name" value="Glyco_hydro_b"/>
</dbReference>
<evidence type="ECO:0000256" key="1">
    <source>
        <dbReference type="ARBA" id="ARBA00001412"/>
    </source>
</evidence>
<keyword evidence="9" id="KW-0862">Zinc</keyword>
<feature type="binding site" evidence="9">
    <location>
        <position position="155"/>
    </location>
    <ligand>
        <name>Zn(2+)</name>
        <dbReference type="ChEBI" id="CHEBI:29105"/>
    </ligand>
</feature>
<dbReference type="Pfam" id="PF08533">
    <property type="entry name" value="Glyco_hydro_42C"/>
    <property type="match status" value="1"/>
</dbReference>
<dbReference type="InterPro" id="IPR013738">
    <property type="entry name" value="Beta_galactosidase_Trimer"/>
</dbReference>
<dbReference type="RefSeq" id="WP_067367108.1">
    <property type="nucleotide sequence ID" value="NZ_JBIUBN010000009.1"/>
</dbReference>
<feature type="binding site" evidence="9">
    <location>
        <position position="153"/>
    </location>
    <ligand>
        <name>Zn(2+)</name>
        <dbReference type="ChEBI" id="CHEBI:29105"/>
    </ligand>
</feature>
<evidence type="ECO:0000256" key="4">
    <source>
        <dbReference type="ARBA" id="ARBA00022801"/>
    </source>
</evidence>
<dbReference type="Pfam" id="PF08532">
    <property type="entry name" value="Glyco_hydro_42M"/>
    <property type="match status" value="1"/>
</dbReference>
<evidence type="ECO:0000256" key="8">
    <source>
        <dbReference type="PIRSR" id="PIRSR001084-2"/>
    </source>
</evidence>
<evidence type="ECO:0000259" key="10">
    <source>
        <dbReference type="Pfam" id="PF02449"/>
    </source>
</evidence>
<dbReference type="OrthoDB" id="9800974at2"/>
<dbReference type="Gene3D" id="3.20.20.80">
    <property type="entry name" value="Glycosidases"/>
    <property type="match status" value="1"/>
</dbReference>
<comment type="similarity">
    <text evidence="2 6">Belongs to the glycosyl hydrolase 42 family.</text>
</comment>
<dbReference type="CDD" id="cd03143">
    <property type="entry name" value="A4_beta-galactosidase_middle_domain"/>
    <property type="match status" value="1"/>
</dbReference>
<dbReference type="GO" id="GO:0004565">
    <property type="term" value="F:beta-galactosidase activity"/>
    <property type="evidence" value="ECO:0007669"/>
    <property type="project" value="UniProtKB-EC"/>
</dbReference>
<evidence type="ECO:0000256" key="7">
    <source>
        <dbReference type="PIRSR" id="PIRSR001084-1"/>
    </source>
</evidence>
<feature type="domain" description="Glycoside hydrolase family 42 N-terminal" evidence="10">
    <location>
        <begin position="12"/>
        <end position="385"/>
    </location>
</feature>
<dbReference type="Gene3D" id="3.40.50.880">
    <property type="match status" value="1"/>
</dbReference>
<evidence type="ECO:0000256" key="5">
    <source>
        <dbReference type="ARBA" id="ARBA00023295"/>
    </source>
</evidence>
<organism evidence="13 14">
    <name type="scientific">Micromonospora rosaria</name>
    <dbReference type="NCBI Taxonomy" id="47874"/>
    <lineage>
        <taxon>Bacteria</taxon>
        <taxon>Bacillati</taxon>
        <taxon>Actinomycetota</taxon>
        <taxon>Actinomycetes</taxon>
        <taxon>Micromonosporales</taxon>
        <taxon>Micromonosporaceae</taxon>
        <taxon>Micromonospora</taxon>
    </lineage>
</organism>
<dbReference type="Proteomes" id="UP000070620">
    <property type="component" value="Unassembled WGS sequence"/>
</dbReference>
<dbReference type="Pfam" id="PF02449">
    <property type="entry name" value="Glyco_hydro_42"/>
    <property type="match status" value="1"/>
</dbReference>
<feature type="binding site" evidence="8">
    <location>
        <position position="147"/>
    </location>
    <ligand>
        <name>substrate</name>
    </ligand>
</feature>
<feature type="domain" description="Beta-galactosidase C-terminal" evidence="12">
    <location>
        <begin position="606"/>
        <end position="661"/>
    </location>
</feature>
<dbReference type="InterPro" id="IPR013739">
    <property type="entry name" value="Beta_galactosidase_C"/>
</dbReference>
<dbReference type="InterPro" id="IPR003476">
    <property type="entry name" value="Glyco_hydro_42"/>
</dbReference>
<evidence type="ECO:0000259" key="11">
    <source>
        <dbReference type="Pfam" id="PF08532"/>
    </source>
</evidence>
<dbReference type="InterPro" id="IPR013529">
    <property type="entry name" value="Glyco_hydro_42_N"/>
</dbReference>
<dbReference type="EC" id="3.2.1.23" evidence="3 6"/>
<feature type="domain" description="Beta-galactosidase trimerisation" evidence="11">
    <location>
        <begin position="395"/>
        <end position="596"/>
    </location>
</feature>
<keyword evidence="4 6" id="KW-0378">Hydrolase</keyword>
<dbReference type="PANTHER" id="PTHR36447">
    <property type="entry name" value="BETA-GALACTOSIDASE GANA"/>
    <property type="match status" value="1"/>
</dbReference>
<dbReference type="PIRSF" id="PIRSF001084">
    <property type="entry name" value="B-galactosidase"/>
    <property type="match status" value="1"/>
</dbReference>
<keyword evidence="5 6" id="KW-0326">Glycosidase</keyword>
<evidence type="ECO:0000256" key="9">
    <source>
        <dbReference type="PIRSR" id="PIRSR001084-3"/>
    </source>
</evidence>
<dbReference type="AlphaFoldDB" id="A0A136PRJ9"/>
<keyword evidence="9" id="KW-0479">Metal-binding</keyword>
<comment type="catalytic activity">
    <reaction evidence="1 6">
        <text>Hydrolysis of terminal non-reducing beta-D-galactose residues in beta-D-galactosides.</text>
        <dbReference type="EC" id="3.2.1.23"/>
    </reaction>
</comment>
<keyword evidence="14" id="KW-1185">Reference proteome</keyword>
<proteinExistence type="inferred from homology"/>
<dbReference type="PANTHER" id="PTHR36447:SF1">
    <property type="entry name" value="BETA-GALACTOSIDASE GANA"/>
    <property type="match status" value="1"/>
</dbReference>
<dbReference type="InterPro" id="IPR029062">
    <property type="entry name" value="Class_I_gatase-like"/>
</dbReference>
<dbReference type="InterPro" id="IPR017853">
    <property type="entry name" value="GH"/>
</dbReference>
<feature type="active site" description="Nucleophile" evidence="7">
    <location>
        <position position="308"/>
    </location>
</feature>
<dbReference type="GO" id="GO:0046872">
    <property type="term" value="F:metal ion binding"/>
    <property type="evidence" value="ECO:0007669"/>
    <property type="project" value="UniProtKB-KW"/>
</dbReference>
<dbReference type="Gene3D" id="2.60.40.1180">
    <property type="entry name" value="Golgi alpha-mannosidase II"/>
    <property type="match status" value="1"/>
</dbReference>
<evidence type="ECO:0000313" key="13">
    <source>
        <dbReference type="EMBL" id="KXK60786.1"/>
    </source>
</evidence>
<reference evidence="13 14" key="1">
    <citation type="submission" date="2016-01" db="EMBL/GenBank/DDBJ databases">
        <title>Whole genome sequence and analysis of Micromonospora rosaria DSM 803, which can produce antibacterial substance rosamicin.</title>
        <authorList>
            <person name="Yang H."/>
            <person name="He X."/>
            <person name="Zhu D."/>
        </authorList>
    </citation>
    <scope>NUCLEOTIDE SEQUENCE [LARGE SCALE GENOMIC DNA]</scope>
    <source>
        <strain evidence="13 14">DSM 803</strain>
    </source>
</reference>
<gene>
    <name evidence="13" type="ORF">AWW66_17135</name>
</gene>
<evidence type="ECO:0000256" key="2">
    <source>
        <dbReference type="ARBA" id="ARBA00005940"/>
    </source>
</evidence>
<dbReference type="GO" id="GO:0009341">
    <property type="term" value="C:beta-galactosidase complex"/>
    <property type="evidence" value="ECO:0007669"/>
    <property type="project" value="InterPro"/>
</dbReference>
<evidence type="ECO:0000313" key="14">
    <source>
        <dbReference type="Proteomes" id="UP000070620"/>
    </source>
</evidence>
<dbReference type="EMBL" id="LRQV01000059">
    <property type="protein sequence ID" value="KXK60786.1"/>
    <property type="molecule type" value="Genomic_DNA"/>
</dbReference>
<dbReference type="SUPFAM" id="SSF51445">
    <property type="entry name" value="(Trans)glycosidases"/>
    <property type="match status" value="1"/>
</dbReference>
<evidence type="ECO:0000256" key="3">
    <source>
        <dbReference type="ARBA" id="ARBA00012756"/>
    </source>
</evidence>
<feature type="binding site" evidence="9">
    <location>
        <position position="113"/>
    </location>
    <ligand>
        <name>Zn(2+)</name>
        <dbReference type="ChEBI" id="CHEBI:29105"/>
    </ligand>
</feature>